<dbReference type="EMBL" id="FWDO01000004">
    <property type="protein sequence ID" value="SLM17510.1"/>
    <property type="molecule type" value="Genomic_DNA"/>
</dbReference>
<accession>A0A3P3XMK1</accession>
<protein>
    <submittedName>
        <fullName evidence="5">Leucine-, isoleucine-, valine-, threonine-, and alanine-binding protein</fullName>
    </submittedName>
</protein>
<evidence type="ECO:0000256" key="3">
    <source>
        <dbReference type="SAM" id="SignalP"/>
    </source>
</evidence>
<evidence type="ECO:0000256" key="1">
    <source>
        <dbReference type="ARBA" id="ARBA00010062"/>
    </source>
</evidence>
<feature type="chain" id="PRO_5018199421" evidence="3">
    <location>
        <begin position="21"/>
        <end position="403"/>
    </location>
</feature>
<sequence length="403" mass="43310">MKRMMLALAVFALIAGSAYAQGTIKIGGIWTLADITGKQGSAAAQLAVDEINAAGGVLGKKLDLIVVDDEGKADKAAAAVEKLATVDKVDVFMGGMGSGAELGKIPAFKKYGKVVMSTGAAGSVTVEKALGPSPESDFYFHIHPWDYNQGASYAEGWDAIQKQYPNIKIRKIFLAYEEGAFGKSSWDATKILFGGDNRYIVDGASFKSALFGGGDYTSVLEAAKAFKPDLFLWAGYDADALPLLEQSKAMKFSPGIYLGAPPGWPIGFGSSKLSRNVMLYGMWSPAMNDNNPASAKFYKNYVAKYKEEPATYFAPLSYSAVYILADGIKAAGTTETAPLIKALEATKYASPLGETITFKPSNIIKHQGITRQKILQWQGGFQEVIWPFEAATAEPVYPFPAWK</sequence>
<feature type="signal peptide" evidence="3">
    <location>
        <begin position="1"/>
        <end position="20"/>
    </location>
</feature>
<evidence type="ECO:0000256" key="2">
    <source>
        <dbReference type="ARBA" id="ARBA00022729"/>
    </source>
</evidence>
<dbReference type="Pfam" id="PF13458">
    <property type="entry name" value="Peripla_BP_6"/>
    <property type="match status" value="1"/>
</dbReference>
<reference evidence="5" key="1">
    <citation type="submission" date="2017-02" db="EMBL/GenBank/DDBJ databases">
        <authorList>
            <person name="Regsiter A."/>
            <person name="William W."/>
        </authorList>
    </citation>
    <scope>NUCLEOTIDE SEQUENCE</scope>
    <source>
        <strain evidence="5">BdmA 4</strain>
    </source>
</reference>
<dbReference type="InterPro" id="IPR028081">
    <property type="entry name" value="Leu-bd"/>
</dbReference>
<dbReference type="InterPro" id="IPR028082">
    <property type="entry name" value="Peripla_BP_I"/>
</dbReference>
<dbReference type="AlphaFoldDB" id="A0A3P3XMK1"/>
<evidence type="ECO:0000313" key="5">
    <source>
        <dbReference type="EMBL" id="SLM17510.1"/>
    </source>
</evidence>
<organism evidence="5">
    <name type="scientific">uncultured spirochete</name>
    <dbReference type="NCBI Taxonomy" id="156406"/>
    <lineage>
        <taxon>Bacteria</taxon>
        <taxon>Pseudomonadati</taxon>
        <taxon>Spirochaetota</taxon>
        <taxon>Spirochaetia</taxon>
        <taxon>Spirochaetales</taxon>
        <taxon>environmental samples</taxon>
    </lineage>
</organism>
<keyword evidence="2 3" id="KW-0732">Signal</keyword>
<name>A0A3P3XMK1_9SPIR</name>
<dbReference type="SUPFAM" id="SSF53822">
    <property type="entry name" value="Periplasmic binding protein-like I"/>
    <property type="match status" value="1"/>
</dbReference>
<dbReference type="PANTHER" id="PTHR30483">
    <property type="entry name" value="LEUCINE-SPECIFIC-BINDING PROTEIN"/>
    <property type="match status" value="1"/>
</dbReference>
<evidence type="ECO:0000259" key="4">
    <source>
        <dbReference type="Pfam" id="PF13458"/>
    </source>
</evidence>
<feature type="domain" description="Leucine-binding protein" evidence="4">
    <location>
        <begin position="23"/>
        <end position="379"/>
    </location>
</feature>
<comment type="similarity">
    <text evidence="1">Belongs to the leucine-binding protein family.</text>
</comment>
<gene>
    <name evidence="5" type="ORF">SPIRO4BDMA_40079</name>
</gene>
<proteinExistence type="inferred from homology"/>
<dbReference type="Gene3D" id="3.40.50.2300">
    <property type="match status" value="2"/>
</dbReference>
<dbReference type="InterPro" id="IPR051010">
    <property type="entry name" value="BCAA_transport"/>
</dbReference>